<dbReference type="PANTHER" id="PTHR47515:SF1">
    <property type="entry name" value="BLR2054 PROTEIN"/>
    <property type="match status" value="1"/>
</dbReference>
<dbReference type="Pfam" id="PF13276">
    <property type="entry name" value="HTH_21"/>
    <property type="match status" value="1"/>
</dbReference>
<reference evidence="3 4" key="1">
    <citation type="submission" date="2017-10" db="EMBL/GenBank/DDBJ databases">
        <title>Whole genome sequencing of Pseudoxanthomonas broegbernensis DSM 12573(T).</title>
        <authorList>
            <person name="Kumar S."/>
            <person name="Bansal K."/>
            <person name="Kaur A."/>
            <person name="Patil P."/>
            <person name="Sharma S."/>
            <person name="Patil P.B."/>
        </authorList>
    </citation>
    <scope>NUCLEOTIDE SEQUENCE [LARGE SCALE GENOMIC DNA]</scope>
    <source>
        <strain evidence="3 4">DSM 12573</strain>
    </source>
</reference>
<dbReference type="GO" id="GO:0015074">
    <property type="term" value="P:DNA integration"/>
    <property type="evidence" value="ECO:0007669"/>
    <property type="project" value="InterPro"/>
</dbReference>
<sequence>MRRHSGPEEARRHEEVEVHRRADRVRPEAGPGRRFEPGQGHVAGCLVKKALRPTQRKTLVRHLLDRYRIGVRRACEVVRQSRSAWYYQPRENDDAPLLRRIEEIAATRVRYGFRRIFVLLRREGWRANHKHVYRLYCQAGLNLRRKRPRRRKAAAHRLERAVLTAPNQARSMDFVADALFDGRRFRALTVVDNFTKESLAIEVDQQLKGEDVVAVMERLRHPRGLSQRLQTDNGSEFISPVDFEQEKMISKD</sequence>
<gene>
    <name evidence="3" type="ORF">B1992_13795</name>
</gene>
<evidence type="ECO:0000256" key="1">
    <source>
        <dbReference type="SAM" id="MobiDB-lite"/>
    </source>
</evidence>
<dbReference type="Proteomes" id="UP000462066">
    <property type="component" value="Unassembled WGS sequence"/>
</dbReference>
<dbReference type="InterPro" id="IPR001584">
    <property type="entry name" value="Integrase_cat-core"/>
</dbReference>
<dbReference type="EMBL" id="MWIP01000019">
    <property type="protein sequence ID" value="KAF1684987.1"/>
    <property type="molecule type" value="Genomic_DNA"/>
</dbReference>
<dbReference type="InterPro" id="IPR025948">
    <property type="entry name" value="HTH-like_dom"/>
</dbReference>
<feature type="compositionally biased region" description="Basic and acidic residues" evidence="1">
    <location>
        <begin position="1"/>
        <end position="36"/>
    </location>
</feature>
<comment type="caution">
    <text evidence="3">The sequence shown here is derived from an EMBL/GenBank/DDBJ whole genome shotgun (WGS) entry which is preliminary data.</text>
</comment>
<proteinExistence type="predicted"/>
<protein>
    <recommendedName>
        <fullName evidence="2">Integrase catalytic domain-containing protein</fullName>
    </recommendedName>
</protein>
<accession>A0A7V8GKH1</accession>
<dbReference type="PANTHER" id="PTHR47515">
    <property type="entry name" value="LOW CALCIUM RESPONSE LOCUS PROTEIN T"/>
    <property type="match status" value="1"/>
</dbReference>
<dbReference type="AlphaFoldDB" id="A0A7V8GKH1"/>
<dbReference type="Gene3D" id="3.30.420.10">
    <property type="entry name" value="Ribonuclease H-like superfamily/Ribonuclease H"/>
    <property type="match status" value="1"/>
</dbReference>
<dbReference type="InterPro" id="IPR012337">
    <property type="entry name" value="RNaseH-like_sf"/>
</dbReference>
<name>A0A7V8GKH1_9GAMM</name>
<dbReference type="PROSITE" id="PS50994">
    <property type="entry name" value="INTEGRASE"/>
    <property type="match status" value="1"/>
</dbReference>
<evidence type="ECO:0000259" key="2">
    <source>
        <dbReference type="PROSITE" id="PS50994"/>
    </source>
</evidence>
<evidence type="ECO:0000313" key="3">
    <source>
        <dbReference type="EMBL" id="KAF1684987.1"/>
    </source>
</evidence>
<feature type="region of interest" description="Disordered" evidence="1">
    <location>
        <begin position="1"/>
        <end position="37"/>
    </location>
</feature>
<dbReference type="Pfam" id="PF00665">
    <property type="entry name" value="rve"/>
    <property type="match status" value="1"/>
</dbReference>
<organism evidence="3 4">
    <name type="scientific">Pseudoxanthomonas broegbernensis</name>
    <dbReference type="NCBI Taxonomy" id="83619"/>
    <lineage>
        <taxon>Bacteria</taxon>
        <taxon>Pseudomonadati</taxon>
        <taxon>Pseudomonadota</taxon>
        <taxon>Gammaproteobacteria</taxon>
        <taxon>Lysobacterales</taxon>
        <taxon>Lysobacteraceae</taxon>
        <taxon>Pseudoxanthomonas</taxon>
    </lineage>
</organism>
<dbReference type="InterPro" id="IPR036397">
    <property type="entry name" value="RNaseH_sf"/>
</dbReference>
<evidence type="ECO:0000313" key="4">
    <source>
        <dbReference type="Proteomes" id="UP000462066"/>
    </source>
</evidence>
<dbReference type="SUPFAM" id="SSF53098">
    <property type="entry name" value="Ribonuclease H-like"/>
    <property type="match status" value="1"/>
</dbReference>
<feature type="domain" description="Integrase catalytic" evidence="2">
    <location>
        <begin position="162"/>
        <end position="252"/>
    </location>
</feature>
<dbReference type="GO" id="GO:0003676">
    <property type="term" value="F:nucleic acid binding"/>
    <property type="evidence" value="ECO:0007669"/>
    <property type="project" value="InterPro"/>
</dbReference>
<keyword evidence="4" id="KW-1185">Reference proteome</keyword>